<dbReference type="AlphaFoldDB" id="A0A1C7DH09"/>
<evidence type="ECO:0000256" key="1">
    <source>
        <dbReference type="ARBA" id="ARBA00022598"/>
    </source>
</evidence>
<gene>
    <name evidence="7" type="ORF">A1A1_09911</name>
    <name evidence="6" type="ORF">BBH88_10780</name>
</gene>
<evidence type="ECO:0000313" key="7">
    <source>
        <dbReference type="EMBL" id="EIM06852.1"/>
    </source>
</evidence>
<evidence type="ECO:0000313" key="8">
    <source>
        <dbReference type="Proteomes" id="UP000004725"/>
    </source>
</evidence>
<evidence type="ECO:0000256" key="2">
    <source>
        <dbReference type="ARBA" id="ARBA00022741"/>
    </source>
</evidence>
<dbReference type="InterPro" id="IPR011761">
    <property type="entry name" value="ATP-grasp"/>
</dbReference>
<dbReference type="Gene3D" id="3.30.470.20">
    <property type="entry name" value="ATP-grasp fold, B domain"/>
    <property type="match status" value="1"/>
</dbReference>
<dbReference type="GO" id="GO:0046872">
    <property type="term" value="F:metal ion binding"/>
    <property type="evidence" value="ECO:0007669"/>
    <property type="project" value="InterPro"/>
</dbReference>
<dbReference type="eggNOG" id="COG0026">
    <property type="taxonomic scope" value="Bacteria"/>
</dbReference>
<evidence type="ECO:0000259" key="5">
    <source>
        <dbReference type="PROSITE" id="PS50975"/>
    </source>
</evidence>
<reference evidence="7 8" key="1">
    <citation type="journal article" date="2012" name="J. Bacteriol.">
        <title>Genome Sequence of the Antarctic Psychrophile Bacterium Planococcus antarcticus DSM 14505.</title>
        <authorList>
            <person name="Margolles A."/>
            <person name="Gueimonde M."/>
            <person name="Sanchez B."/>
        </authorList>
    </citation>
    <scope>NUCLEOTIDE SEQUENCE [LARGE SCALE GENOMIC DNA]</scope>
    <source>
        <strain evidence="7 8">DSM 14505</strain>
    </source>
</reference>
<dbReference type="EMBL" id="CP016534">
    <property type="protein sequence ID" value="ANU10755.1"/>
    <property type="molecule type" value="Genomic_DNA"/>
</dbReference>
<reference evidence="9" key="2">
    <citation type="submission" date="2016-07" db="EMBL/GenBank/DDBJ databases">
        <authorList>
            <person name="See-Too W.S."/>
        </authorList>
    </citation>
    <scope>NUCLEOTIDE SEQUENCE [LARGE SCALE GENOMIC DNA]</scope>
    <source>
        <strain evidence="9">DSM 14505</strain>
    </source>
</reference>
<keyword evidence="3 4" id="KW-0067">ATP-binding</keyword>
<keyword evidence="1 6" id="KW-0436">Ligase</keyword>
<name>A0A1C7DH09_9BACL</name>
<dbReference type="GO" id="GO:0016874">
    <property type="term" value="F:ligase activity"/>
    <property type="evidence" value="ECO:0007669"/>
    <property type="project" value="UniProtKB-KW"/>
</dbReference>
<dbReference type="OrthoDB" id="2210549at2"/>
<protein>
    <submittedName>
        <fullName evidence="6">Carboxylate--amine ligase</fullName>
    </submittedName>
</protein>
<dbReference type="InterPro" id="IPR052032">
    <property type="entry name" value="ATP-dep_AA_Ligase"/>
</dbReference>
<evidence type="ECO:0000256" key="3">
    <source>
        <dbReference type="ARBA" id="ARBA00022840"/>
    </source>
</evidence>
<evidence type="ECO:0000313" key="6">
    <source>
        <dbReference type="EMBL" id="ANU10755.1"/>
    </source>
</evidence>
<dbReference type="RefSeq" id="WP_006829963.1">
    <property type="nucleotide sequence ID" value="NZ_AJYB01000026.1"/>
</dbReference>
<proteinExistence type="predicted"/>
<dbReference type="PANTHER" id="PTHR43585:SF2">
    <property type="entry name" value="ATP-GRASP ENZYME FSQD"/>
    <property type="match status" value="1"/>
</dbReference>
<feature type="domain" description="ATP-grasp" evidence="5">
    <location>
        <begin position="115"/>
        <end position="308"/>
    </location>
</feature>
<dbReference type="KEGG" id="pana:BBH88_10780"/>
<dbReference type="Proteomes" id="UP000092661">
    <property type="component" value="Chromosome"/>
</dbReference>
<evidence type="ECO:0000313" key="9">
    <source>
        <dbReference type="Proteomes" id="UP000092661"/>
    </source>
</evidence>
<dbReference type="PROSITE" id="PS50975">
    <property type="entry name" value="ATP_GRASP"/>
    <property type="match status" value="1"/>
</dbReference>
<evidence type="ECO:0000256" key="4">
    <source>
        <dbReference type="PROSITE-ProRule" id="PRU00409"/>
    </source>
</evidence>
<dbReference type="Proteomes" id="UP000004725">
    <property type="component" value="Unassembled WGS sequence"/>
</dbReference>
<keyword evidence="9" id="KW-1185">Reference proteome</keyword>
<dbReference type="SUPFAM" id="SSF56059">
    <property type="entry name" value="Glutathione synthetase ATP-binding domain-like"/>
    <property type="match status" value="1"/>
</dbReference>
<dbReference type="Pfam" id="PF13535">
    <property type="entry name" value="ATP-grasp_4"/>
    <property type="match status" value="1"/>
</dbReference>
<sequence>MAESNEQQQITALLGWSLPAVEAIDKLNRPFVVVGPPDFQSFAEENDISFIAWDFDRLNEGSDELYERLEKLNTKVAVPIYEETVEWAGALNARFFDDPRIFNRSLLLRDKGLMKRKAQMSGIKVGVFEEAYSKDDIHRFLKRVNDALIKIDGDLNDPIHIKPLNKAGTVGHMMIRDASDIDKIGDQEFPYLMESHLDGQEFSCEAFIHNGQVKFLNITEYVRLGHSNFVPASPALEEWRPQILEQVQKLVDSFEIQYGVIHPEYFISHDGTLNFGEVAARVPGGHIFDLIERAYGFNAFQAQILCSDPDTSSEELDNFFPEEVVSAKGYAGSLMVYPRVRLIEKLDVPEELKKNPYFEKHNLFIPITSKVAERVGFGNHYGTLFFFGKDSDHMKELLKHYEDYDFYH</sequence>
<accession>A0A1C7DH09</accession>
<dbReference type="PANTHER" id="PTHR43585">
    <property type="entry name" value="FUMIPYRROLE BIOSYNTHESIS PROTEIN C"/>
    <property type="match status" value="1"/>
</dbReference>
<organism evidence="7 8">
    <name type="scientific">Planococcus antarcticus DSM 14505</name>
    <dbReference type="NCBI Taxonomy" id="1185653"/>
    <lineage>
        <taxon>Bacteria</taxon>
        <taxon>Bacillati</taxon>
        <taxon>Bacillota</taxon>
        <taxon>Bacilli</taxon>
        <taxon>Bacillales</taxon>
        <taxon>Caryophanaceae</taxon>
        <taxon>Planococcus</taxon>
    </lineage>
</organism>
<keyword evidence="2 4" id="KW-0547">Nucleotide-binding</keyword>
<dbReference type="EMBL" id="AJYB01000026">
    <property type="protein sequence ID" value="EIM06852.1"/>
    <property type="molecule type" value="Genomic_DNA"/>
</dbReference>
<dbReference type="GO" id="GO:0005524">
    <property type="term" value="F:ATP binding"/>
    <property type="evidence" value="ECO:0007669"/>
    <property type="project" value="UniProtKB-UniRule"/>
</dbReference>
<reference evidence="6" key="3">
    <citation type="submission" date="2016-10" db="EMBL/GenBank/DDBJ databases">
        <authorList>
            <person name="See-Too W.S."/>
        </authorList>
    </citation>
    <scope>NUCLEOTIDE SEQUENCE</scope>
    <source>
        <strain evidence="6">DSM 14505</strain>
    </source>
</reference>